<dbReference type="InterPro" id="IPR005828">
    <property type="entry name" value="MFS_sugar_transport-like"/>
</dbReference>
<evidence type="ECO:0000256" key="5">
    <source>
        <dbReference type="SAM" id="Phobius"/>
    </source>
</evidence>
<evidence type="ECO:0000256" key="3">
    <source>
        <dbReference type="ARBA" id="ARBA00022989"/>
    </source>
</evidence>
<evidence type="ECO:0000313" key="9">
    <source>
        <dbReference type="Proteomes" id="UP000807504"/>
    </source>
</evidence>
<dbReference type="InterPro" id="IPR017452">
    <property type="entry name" value="GPCR_Rhodpsn_7TM"/>
</dbReference>
<keyword evidence="2 5" id="KW-0812">Transmembrane</keyword>
<dbReference type="Proteomes" id="UP000807504">
    <property type="component" value="Unassembled WGS sequence"/>
</dbReference>
<dbReference type="InterPro" id="IPR020846">
    <property type="entry name" value="MFS_dom"/>
</dbReference>
<dbReference type="Pfam" id="PF00083">
    <property type="entry name" value="Sugar_tr"/>
    <property type="match status" value="1"/>
</dbReference>
<feature type="transmembrane region" description="Helical" evidence="5">
    <location>
        <begin position="72"/>
        <end position="94"/>
    </location>
</feature>
<evidence type="ECO:0000256" key="1">
    <source>
        <dbReference type="ARBA" id="ARBA00004141"/>
    </source>
</evidence>
<dbReference type="GO" id="GO:0016020">
    <property type="term" value="C:membrane"/>
    <property type="evidence" value="ECO:0007669"/>
    <property type="project" value="UniProtKB-SubCell"/>
</dbReference>
<evidence type="ECO:0000259" key="6">
    <source>
        <dbReference type="PROSITE" id="PS50262"/>
    </source>
</evidence>
<feature type="transmembrane region" description="Helical" evidence="5">
    <location>
        <begin position="464"/>
        <end position="482"/>
    </location>
</feature>
<dbReference type="InterPro" id="IPR036259">
    <property type="entry name" value="MFS_trans_sf"/>
</dbReference>
<comment type="caution">
    <text evidence="8">The sequence shown here is derived from an EMBL/GenBank/DDBJ whole genome shotgun (WGS) entry which is preliminary data.</text>
</comment>
<dbReference type="CDD" id="cd17317">
    <property type="entry name" value="MFS_SLC22"/>
    <property type="match status" value="1"/>
</dbReference>
<feature type="transmembrane region" description="Helical" evidence="5">
    <location>
        <begin position="36"/>
        <end position="60"/>
    </location>
</feature>
<feature type="domain" description="Major facilitator superfamily (MFS) profile" evidence="7">
    <location>
        <begin position="145"/>
        <end position="634"/>
    </location>
</feature>
<dbReference type="SUPFAM" id="SSF81321">
    <property type="entry name" value="Family A G protein-coupled receptor-like"/>
    <property type="match status" value="1"/>
</dbReference>
<dbReference type="PROSITE" id="PS50850">
    <property type="entry name" value="MFS"/>
    <property type="match status" value="1"/>
</dbReference>
<reference evidence="8" key="1">
    <citation type="journal article" date="2020" name="bioRxiv">
        <title>Chromosome-level reference genome of the European wasp spider Argiope bruennichi: a resource for studies on range expansion and evolutionary adaptation.</title>
        <authorList>
            <person name="Sheffer M.M."/>
            <person name="Hoppe A."/>
            <person name="Krehenwinkel H."/>
            <person name="Uhl G."/>
            <person name="Kuss A.W."/>
            <person name="Jensen L."/>
            <person name="Jensen C."/>
            <person name="Gillespie R.G."/>
            <person name="Hoff K.J."/>
            <person name="Prost S."/>
        </authorList>
    </citation>
    <scope>NUCLEOTIDE SEQUENCE</scope>
</reference>
<feature type="transmembrane region" description="Helical" evidence="5">
    <location>
        <begin position="522"/>
        <end position="541"/>
    </location>
</feature>
<dbReference type="SUPFAM" id="SSF103473">
    <property type="entry name" value="MFS general substrate transporter"/>
    <property type="match status" value="1"/>
</dbReference>
<comment type="subcellular location">
    <subcellularLocation>
        <location evidence="1">Membrane</location>
        <topology evidence="1">Multi-pass membrane protein</topology>
    </subcellularLocation>
</comment>
<feature type="transmembrane region" description="Helical" evidence="5">
    <location>
        <begin position="133"/>
        <end position="155"/>
    </location>
</feature>
<feature type="transmembrane region" description="Helical" evidence="5">
    <location>
        <begin position="494"/>
        <end position="515"/>
    </location>
</feature>
<reference evidence="8" key="2">
    <citation type="submission" date="2020-06" db="EMBL/GenBank/DDBJ databases">
        <authorList>
            <person name="Sheffer M."/>
        </authorList>
    </citation>
    <scope>NUCLEOTIDE SEQUENCE</scope>
</reference>
<evidence type="ECO:0000259" key="7">
    <source>
        <dbReference type="PROSITE" id="PS50850"/>
    </source>
</evidence>
<keyword evidence="4 5" id="KW-0472">Membrane</keyword>
<feature type="domain" description="G-protein coupled receptors family 1 profile" evidence="6">
    <location>
        <begin position="1"/>
        <end position="91"/>
    </location>
</feature>
<evidence type="ECO:0000313" key="8">
    <source>
        <dbReference type="EMBL" id="KAF8783026.1"/>
    </source>
</evidence>
<dbReference type="PROSITE" id="PS50262">
    <property type="entry name" value="G_PROTEIN_RECEP_F1_2"/>
    <property type="match status" value="1"/>
</dbReference>
<dbReference type="Gene3D" id="1.20.1070.10">
    <property type="entry name" value="Rhodopsin 7-helix transmembrane proteins"/>
    <property type="match status" value="1"/>
</dbReference>
<feature type="transmembrane region" description="Helical" evidence="5">
    <location>
        <begin position="582"/>
        <end position="601"/>
    </location>
</feature>
<evidence type="ECO:0000256" key="4">
    <source>
        <dbReference type="ARBA" id="ARBA00023136"/>
    </source>
</evidence>
<feature type="transmembrane region" description="Helical" evidence="5">
    <location>
        <begin position="613"/>
        <end position="630"/>
    </location>
</feature>
<gene>
    <name evidence="8" type="ORF">HNY73_013242</name>
</gene>
<feature type="transmembrane region" description="Helical" evidence="5">
    <location>
        <begin position="295"/>
        <end position="314"/>
    </location>
</feature>
<feature type="transmembrane region" description="Helical" evidence="5">
    <location>
        <begin position="376"/>
        <end position="395"/>
    </location>
</feature>
<organism evidence="8 9">
    <name type="scientific">Argiope bruennichi</name>
    <name type="common">Wasp spider</name>
    <name type="synonym">Aranea bruennichi</name>
    <dbReference type="NCBI Taxonomy" id="94029"/>
    <lineage>
        <taxon>Eukaryota</taxon>
        <taxon>Metazoa</taxon>
        <taxon>Ecdysozoa</taxon>
        <taxon>Arthropoda</taxon>
        <taxon>Chelicerata</taxon>
        <taxon>Arachnida</taxon>
        <taxon>Araneae</taxon>
        <taxon>Araneomorphae</taxon>
        <taxon>Entelegynae</taxon>
        <taxon>Araneoidea</taxon>
        <taxon>Araneidae</taxon>
        <taxon>Argiope</taxon>
    </lineage>
</organism>
<protein>
    <submittedName>
        <fullName evidence="8">Organic cation transporter protein like</fullName>
    </submittedName>
</protein>
<keyword evidence="9" id="KW-1185">Reference proteome</keyword>
<dbReference type="PANTHER" id="PTHR24064">
    <property type="entry name" value="SOLUTE CARRIER FAMILY 22 MEMBER"/>
    <property type="match status" value="1"/>
</dbReference>
<dbReference type="AlphaFoldDB" id="A0A8T0EXD8"/>
<proteinExistence type="predicted"/>
<feature type="transmembrane region" description="Helical" evidence="5">
    <location>
        <begin position="266"/>
        <end position="283"/>
    </location>
</feature>
<feature type="transmembrane region" description="Helical" evidence="5">
    <location>
        <begin position="547"/>
        <end position="570"/>
    </location>
</feature>
<sequence length="691" mass="77462">MGKKSLAHCGRTTVRKDSRELSYNHTTPEELSFAKLMVILCIFFVACWVPQMITILMAQFSMTENPARSHPFYRIADICMALNFTLDPVVYVLSRRPHRRGLRKLLKPICQSCWPQEPRTPSMKSSQGTPQPIWRHFGFFQAFVYILACIVQLFVGSHMLANVFLMGEPKHRCYVPHCDNNQTQYLENFVQFAIPNITDEQGSSPNPCERYEIIPGEDYCGPHAFNVNKTVSCDQFVWDHSEYENTALSEFNIVCKKSWNGAASSSVFMFGVLFGSAGFGTFADKFGRKNVMMSASLVMLISSIGTAFAPSFGIFSFLRFITAAAVSGLFQTGYILAVEYIGTSKRLICANIMQIVFAIGELILSLVAYFVRKWRYLELAISIPAAILLVYYWLLPESVRWLISKGKHSKAKKTVLKAAKWNNATIPEHLLRAAEYTNIDPEMDQRQQSAGPLSLVRTPQIRKWSLNIFFNWIVNAMVYYGLSLSTGHLSGNVYGNFAILAAVEIPAVLLATWALYYCGRRYVLCAVMVFGGLSCGATVFVPQYLAWVSTLLAVLGKSAIAASFAIIYIYSAEIYPTVLRSTGIGFSSMFARLGGMIAPIINELRKVYRPLPMIIFAIASISSGLLALALPETHNRQLPESIEEAESFGSPRDAGFERMLHRPRNLPTIGSISPRALRRNVEETRRLLDDC</sequence>
<dbReference type="Gene3D" id="1.20.1250.20">
    <property type="entry name" value="MFS general substrate transporter like domains"/>
    <property type="match status" value="1"/>
</dbReference>
<dbReference type="GO" id="GO:0022857">
    <property type="term" value="F:transmembrane transporter activity"/>
    <property type="evidence" value="ECO:0007669"/>
    <property type="project" value="InterPro"/>
</dbReference>
<keyword evidence="3 5" id="KW-1133">Transmembrane helix</keyword>
<accession>A0A8T0EXD8</accession>
<evidence type="ECO:0000256" key="2">
    <source>
        <dbReference type="ARBA" id="ARBA00022692"/>
    </source>
</evidence>
<dbReference type="CDD" id="cd00637">
    <property type="entry name" value="7tm_classA_rhodopsin-like"/>
    <property type="match status" value="1"/>
</dbReference>
<feature type="transmembrane region" description="Helical" evidence="5">
    <location>
        <begin position="348"/>
        <end position="370"/>
    </location>
</feature>
<feature type="transmembrane region" description="Helical" evidence="5">
    <location>
        <begin position="320"/>
        <end position="341"/>
    </location>
</feature>
<dbReference type="EMBL" id="JABXBU010001863">
    <property type="protein sequence ID" value="KAF8783026.1"/>
    <property type="molecule type" value="Genomic_DNA"/>
</dbReference>
<name>A0A8T0EXD8_ARGBR</name>